<dbReference type="EMBL" id="BGPR01000205">
    <property type="protein sequence ID" value="GBM04650.1"/>
    <property type="molecule type" value="Genomic_DNA"/>
</dbReference>
<protein>
    <submittedName>
        <fullName evidence="1">Uncharacterized protein</fullName>
    </submittedName>
</protein>
<sequence length="103" mass="12206">MRERQQQQQQQRKTRRNMNLQRRQINYFGALHGSVLRQLNTHTLMDFQAAQKLLKQTEMEPLYIYMAGGGGLFCMRSHVYKNDENKRNSPQFLIDGSSDLGWE</sequence>
<dbReference type="AlphaFoldDB" id="A0A4Y2CJV0"/>
<evidence type="ECO:0000313" key="2">
    <source>
        <dbReference type="Proteomes" id="UP000499080"/>
    </source>
</evidence>
<dbReference type="Proteomes" id="UP000499080">
    <property type="component" value="Unassembled WGS sequence"/>
</dbReference>
<organism evidence="1 2">
    <name type="scientific">Araneus ventricosus</name>
    <name type="common">Orbweaver spider</name>
    <name type="synonym">Epeira ventricosa</name>
    <dbReference type="NCBI Taxonomy" id="182803"/>
    <lineage>
        <taxon>Eukaryota</taxon>
        <taxon>Metazoa</taxon>
        <taxon>Ecdysozoa</taxon>
        <taxon>Arthropoda</taxon>
        <taxon>Chelicerata</taxon>
        <taxon>Arachnida</taxon>
        <taxon>Araneae</taxon>
        <taxon>Araneomorphae</taxon>
        <taxon>Entelegynae</taxon>
        <taxon>Araneoidea</taxon>
        <taxon>Araneidae</taxon>
        <taxon>Araneus</taxon>
    </lineage>
</organism>
<name>A0A4Y2CJV0_ARAVE</name>
<gene>
    <name evidence="1" type="ORF">AVEN_75603_1</name>
</gene>
<proteinExistence type="predicted"/>
<keyword evidence="2" id="KW-1185">Reference proteome</keyword>
<comment type="caution">
    <text evidence="1">The sequence shown here is derived from an EMBL/GenBank/DDBJ whole genome shotgun (WGS) entry which is preliminary data.</text>
</comment>
<evidence type="ECO:0000313" key="1">
    <source>
        <dbReference type="EMBL" id="GBM04650.1"/>
    </source>
</evidence>
<reference evidence="1 2" key="1">
    <citation type="journal article" date="2019" name="Sci. Rep.">
        <title>Orb-weaving spider Araneus ventricosus genome elucidates the spidroin gene catalogue.</title>
        <authorList>
            <person name="Kono N."/>
            <person name="Nakamura H."/>
            <person name="Ohtoshi R."/>
            <person name="Moran D.A.P."/>
            <person name="Shinohara A."/>
            <person name="Yoshida Y."/>
            <person name="Fujiwara M."/>
            <person name="Mori M."/>
            <person name="Tomita M."/>
            <person name="Arakawa K."/>
        </authorList>
    </citation>
    <scope>NUCLEOTIDE SEQUENCE [LARGE SCALE GENOMIC DNA]</scope>
</reference>
<accession>A0A4Y2CJV0</accession>